<evidence type="ECO:0000313" key="2">
    <source>
        <dbReference type="EMBL" id="KNC31290.1"/>
    </source>
</evidence>
<dbReference type="Proteomes" id="UP000037069">
    <property type="component" value="Unassembled WGS sequence"/>
</dbReference>
<reference evidence="2 3" key="1">
    <citation type="journal article" date="2015" name="Nat. Commun.">
        <title>Lucilia cuprina genome unlocks parasitic fly biology to underpin future interventions.</title>
        <authorList>
            <person name="Anstead C.A."/>
            <person name="Korhonen P.K."/>
            <person name="Young N.D."/>
            <person name="Hall R.S."/>
            <person name="Jex A.R."/>
            <person name="Murali S.C."/>
            <person name="Hughes D.S."/>
            <person name="Lee S.F."/>
            <person name="Perry T."/>
            <person name="Stroehlein A.J."/>
            <person name="Ansell B.R."/>
            <person name="Breugelmans B."/>
            <person name="Hofmann A."/>
            <person name="Qu J."/>
            <person name="Dugan S."/>
            <person name="Lee S.L."/>
            <person name="Chao H."/>
            <person name="Dinh H."/>
            <person name="Han Y."/>
            <person name="Doddapaneni H.V."/>
            <person name="Worley K.C."/>
            <person name="Muzny D.M."/>
            <person name="Ioannidis P."/>
            <person name="Waterhouse R.M."/>
            <person name="Zdobnov E.M."/>
            <person name="James P.J."/>
            <person name="Bagnall N.H."/>
            <person name="Kotze A.C."/>
            <person name="Gibbs R.A."/>
            <person name="Richards S."/>
            <person name="Batterham P."/>
            <person name="Gasser R.B."/>
        </authorList>
    </citation>
    <scope>NUCLEOTIDE SEQUENCE [LARGE SCALE GENOMIC DNA]</scope>
    <source>
        <strain evidence="2 3">LS</strain>
        <tissue evidence="2">Full body</tissue>
    </source>
</reference>
<keyword evidence="3" id="KW-1185">Reference proteome</keyword>
<comment type="caution">
    <text evidence="2">The sequence shown here is derived from an EMBL/GenBank/DDBJ whole genome shotgun (WGS) entry which is preliminary data.</text>
</comment>
<evidence type="ECO:0000313" key="3">
    <source>
        <dbReference type="Proteomes" id="UP000037069"/>
    </source>
</evidence>
<organism evidence="2 3">
    <name type="scientific">Lucilia cuprina</name>
    <name type="common">Green bottle fly</name>
    <name type="synonym">Australian sheep blowfly</name>
    <dbReference type="NCBI Taxonomy" id="7375"/>
    <lineage>
        <taxon>Eukaryota</taxon>
        <taxon>Metazoa</taxon>
        <taxon>Ecdysozoa</taxon>
        <taxon>Arthropoda</taxon>
        <taxon>Hexapoda</taxon>
        <taxon>Insecta</taxon>
        <taxon>Pterygota</taxon>
        <taxon>Neoptera</taxon>
        <taxon>Endopterygota</taxon>
        <taxon>Diptera</taxon>
        <taxon>Brachycera</taxon>
        <taxon>Muscomorpha</taxon>
        <taxon>Oestroidea</taxon>
        <taxon>Calliphoridae</taxon>
        <taxon>Luciliinae</taxon>
        <taxon>Lucilia</taxon>
    </lineage>
</organism>
<protein>
    <submittedName>
        <fullName evidence="2">Uncharacterized protein</fullName>
    </submittedName>
</protein>
<sequence length="143" mass="15224">MSAATEQQNNGDVAVEKVAADAVKDDLKSQKAAVEDSKPAAADNGTASKDEVHDEDAAPAKEQVKGTKRPAEAKNSESKKAKKEKAPDADSDDEEVIDEEGNEGDSDIESDEYDIPYDGEEDDIECEDDDDENDDGSGSDDQA</sequence>
<dbReference type="EMBL" id="JRES01000438">
    <property type="protein sequence ID" value="KNC31290.1"/>
    <property type="molecule type" value="Genomic_DNA"/>
</dbReference>
<name>A0A0L0CGB7_LUCCU</name>
<proteinExistence type="predicted"/>
<feature type="compositionally biased region" description="Basic and acidic residues" evidence="1">
    <location>
        <begin position="48"/>
        <end position="88"/>
    </location>
</feature>
<accession>A0A0L0CGB7</accession>
<feature type="compositionally biased region" description="Basic and acidic residues" evidence="1">
    <location>
        <begin position="23"/>
        <end position="38"/>
    </location>
</feature>
<feature type="region of interest" description="Disordered" evidence="1">
    <location>
        <begin position="23"/>
        <end position="143"/>
    </location>
</feature>
<dbReference type="OMA" id="DCRNTTK"/>
<dbReference type="AlphaFoldDB" id="A0A0L0CGB7"/>
<gene>
    <name evidence="2" type="ORF">FF38_14319</name>
</gene>
<feature type="compositionally biased region" description="Acidic residues" evidence="1">
    <location>
        <begin position="89"/>
        <end position="143"/>
    </location>
</feature>
<evidence type="ECO:0000256" key="1">
    <source>
        <dbReference type="SAM" id="MobiDB-lite"/>
    </source>
</evidence>
<dbReference type="OrthoDB" id="8066503at2759"/>